<dbReference type="RefSeq" id="WP_240832851.1">
    <property type="nucleotide sequence ID" value="NZ_JAKWBL010000004.1"/>
</dbReference>
<proteinExistence type="predicted"/>
<dbReference type="Pfam" id="PF25788">
    <property type="entry name" value="Ig_Rha78A_N"/>
    <property type="match status" value="1"/>
</dbReference>
<protein>
    <submittedName>
        <fullName evidence="2">Alpha-L-rhamnosidase N-terminal domain-containing protein</fullName>
    </submittedName>
</protein>
<dbReference type="EMBL" id="JAKWBL010000004">
    <property type="protein sequence ID" value="MCH5600571.1"/>
    <property type="molecule type" value="Genomic_DNA"/>
</dbReference>
<dbReference type="Gene3D" id="2.60.120.260">
    <property type="entry name" value="Galactose-binding domain-like"/>
    <property type="match status" value="1"/>
</dbReference>
<name>A0ABS9SQB8_9BACT</name>
<dbReference type="Gene3D" id="2.60.40.10">
    <property type="entry name" value="Immunoglobulins"/>
    <property type="match status" value="1"/>
</dbReference>
<dbReference type="InterPro" id="IPR013783">
    <property type="entry name" value="Ig-like_fold"/>
</dbReference>
<comment type="caution">
    <text evidence="2">The sequence shown here is derived from an EMBL/GenBank/DDBJ whole genome shotgun (WGS) entry which is preliminary data.</text>
</comment>
<gene>
    <name evidence="2" type="ORF">MKP09_22970</name>
</gene>
<keyword evidence="3" id="KW-1185">Reference proteome</keyword>
<reference evidence="2 3" key="1">
    <citation type="submission" date="2022-02" db="EMBL/GenBank/DDBJ databases">
        <authorList>
            <person name="Min J."/>
        </authorList>
    </citation>
    <scope>NUCLEOTIDE SEQUENCE [LARGE SCALE GENOMIC DNA]</scope>
    <source>
        <strain evidence="2 3">GR10-1</strain>
    </source>
</reference>
<evidence type="ECO:0000259" key="1">
    <source>
        <dbReference type="Pfam" id="PF08531"/>
    </source>
</evidence>
<dbReference type="InterPro" id="IPR013737">
    <property type="entry name" value="Bac_rhamnosid_N"/>
</dbReference>
<feature type="domain" description="Bacterial alpha-L-rhamnosidase N-terminal" evidence="1">
    <location>
        <begin position="85"/>
        <end position="255"/>
    </location>
</feature>
<evidence type="ECO:0000313" key="3">
    <source>
        <dbReference type="Proteomes" id="UP001202248"/>
    </source>
</evidence>
<organism evidence="2 3">
    <name type="scientific">Niabella ginsengisoli</name>
    <dbReference type="NCBI Taxonomy" id="522298"/>
    <lineage>
        <taxon>Bacteria</taxon>
        <taxon>Pseudomonadati</taxon>
        <taxon>Bacteroidota</taxon>
        <taxon>Chitinophagia</taxon>
        <taxon>Chitinophagales</taxon>
        <taxon>Chitinophagaceae</taxon>
        <taxon>Niabella</taxon>
    </lineage>
</organism>
<dbReference type="Pfam" id="PF08531">
    <property type="entry name" value="Bac_rhamnosid_N"/>
    <property type="match status" value="1"/>
</dbReference>
<accession>A0ABS9SQB8</accession>
<evidence type="ECO:0000313" key="2">
    <source>
        <dbReference type="EMBL" id="MCH5600571.1"/>
    </source>
</evidence>
<sequence length="265" mass="30569">MWDSKQQQSDQQLIYFNGNTLSSHKRYWWCVELQTNNGTYTSQPTWFETAKMQPADWVGQWITDEYDIEFAPSPMFRKLFKAKSNIQSARCYISGLGYYELHVNGKSVNPLTLDPGFTDYSKRILYKTYDVTDKIKKGSNCIGIQLGNGWFNEQTPTVWNFHQAPWRKRPQTICELHITYTNGTSEIIKTDESWSTAIGPLQFDNIHAGTTYDARLEQQGWATHSFDDSKWKKAKTTKSTADLLETQAMPSVKVTDTIDAIEVKK</sequence>
<dbReference type="Proteomes" id="UP001202248">
    <property type="component" value="Unassembled WGS sequence"/>
</dbReference>
<dbReference type="PANTHER" id="PTHR33307:SF6">
    <property type="entry name" value="ALPHA-RHAMNOSIDASE (EUROFUNG)-RELATED"/>
    <property type="match status" value="1"/>
</dbReference>
<dbReference type="PANTHER" id="PTHR33307">
    <property type="entry name" value="ALPHA-RHAMNOSIDASE (EUROFUNG)"/>
    <property type="match status" value="1"/>
</dbReference>
<dbReference type="InterPro" id="IPR016007">
    <property type="entry name" value="Alpha_rhamnosid"/>
</dbReference>